<dbReference type="KEGG" id="spap:H3Z74_23720"/>
<feature type="transmembrane region" description="Helical" evidence="1">
    <location>
        <begin position="332"/>
        <end position="353"/>
    </location>
</feature>
<name>A0A7H0LIU3_9SPHN</name>
<dbReference type="EMBL" id="CP061038">
    <property type="protein sequence ID" value="QNQ09596.1"/>
    <property type="molecule type" value="Genomic_DNA"/>
</dbReference>
<keyword evidence="1" id="KW-1133">Transmembrane helix</keyword>
<protein>
    <submittedName>
        <fullName evidence="2">PepSY domain-containing protein</fullName>
    </submittedName>
</protein>
<accession>A0A7H0LIU3</accession>
<dbReference type="Proteomes" id="UP000516148">
    <property type="component" value="Chromosome"/>
</dbReference>
<proteinExistence type="predicted"/>
<evidence type="ECO:0000256" key="1">
    <source>
        <dbReference type="SAM" id="Phobius"/>
    </source>
</evidence>
<keyword evidence="1" id="KW-0472">Membrane</keyword>
<evidence type="ECO:0000313" key="2">
    <source>
        <dbReference type="EMBL" id="QNQ09596.1"/>
    </source>
</evidence>
<organism evidence="2 3">
    <name type="scientific">Sphingomonas alpina</name>
    <dbReference type="NCBI Taxonomy" id="653931"/>
    <lineage>
        <taxon>Bacteria</taxon>
        <taxon>Pseudomonadati</taxon>
        <taxon>Pseudomonadota</taxon>
        <taxon>Alphaproteobacteria</taxon>
        <taxon>Sphingomonadales</taxon>
        <taxon>Sphingomonadaceae</taxon>
        <taxon>Sphingomonas</taxon>
    </lineage>
</organism>
<gene>
    <name evidence="2" type="ORF">H3Z74_23720</name>
</gene>
<dbReference type="PANTHER" id="PTHR34219:SF3">
    <property type="entry name" value="BLL7967 PROTEIN"/>
    <property type="match status" value="1"/>
</dbReference>
<feature type="transmembrane region" description="Helical" evidence="1">
    <location>
        <begin position="147"/>
        <end position="167"/>
    </location>
</feature>
<keyword evidence="1" id="KW-0812">Transmembrane</keyword>
<evidence type="ECO:0000313" key="3">
    <source>
        <dbReference type="Proteomes" id="UP000516148"/>
    </source>
</evidence>
<sequence length="373" mass="40755">MKRLRPFLLKLHRWTGLTVGILLLIQGLTGATMVFRDEIDRVIHPAIVVAPTASRVPVQQMLDMVQTAHPDATVNRIEISRWADGAALFKLTDPHTKALRLIAVDPFRNHILRDGTRTAWPTEWLFAVHHTLLAGDTGEIIIGIEGLALLFMAITGPIVWWPGLARFRNGFRILWRGNSDRRWRTLHRAWGGAAALLLIVSATTGAMMVWKDEVRGVLGLFGTVTQRPAPKVAAVAGATPLPVDRLVARARAEYGATPLRQIRFSSGGNVVAIYLDSDLTVRPDGAKQVYYNAYSGADLGHYVAGALPAGSEIVDWLYTVHTGLFGGIATRLLFLLSGLSLAGLSGTGLWLWFSRRARSRKRAPAALSTAEAA</sequence>
<dbReference type="InterPro" id="IPR005625">
    <property type="entry name" value="PepSY-ass_TM"/>
</dbReference>
<dbReference type="PANTHER" id="PTHR34219">
    <property type="entry name" value="IRON-REGULATED INNER MEMBRANE PROTEIN-RELATED"/>
    <property type="match status" value="1"/>
</dbReference>
<feature type="transmembrane region" description="Helical" evidence="1">
    <location>
        <begin position="188"/>
        <end position="210"/>
    </location>
</feature>
<keyword evidence="3" id="KW-1185">Reference proteome</keyword>
<dbReference type="Pfam" id="PF03929">
    <property type="entry name" value="PepSY_TM"/>
    <property type="match status" value="1"/>
</dbReference>
<dbReference type="AlphaFoldDB" id="A0A7H0LIU3"/>
<dbReference type="RefSeq" id="WP_187761907.1">
    <property type="nucleotide sequence ID" value="NZ_CP061038.1"/>
</dbReference>
<reference evidence="2 3" key="1">
    <citation type="submission" date="2020-09" db="EMBL/GenBank/DDBJ databases">
        <title>Sphingomonas sp., a new species isolated from pork steak.</title>
        <authorList>
            <person name="Heidler von Heilborn D."/>
        </authorList>
    </citation>
    <scope>NUCLEOTIDE SEQUENCE [LARGE SCALE GENOMIC DNA]</scope>
    <source>
        <strain evidence="3">S8-3T</strain>
    </source>
</reference>